<dbReference type="Pfam" id="PF04245">
    <property type="entry name" value="NA37"/>
    <property type="match status" value="1"/>
</dbReference>
<protein>
    <recommendedName>
        <fullName evidence="3">Nucleoid associated protein NdpA</fullName>
    </recommendedName>
</protein>
<evidence type="ECO:0000313" key="1">
    <source>
        <dbReference type="EMBL" id="SHF79322.1"/>
    </source>
</evidence>
<proteinExistence type="predicted"/>
<evidence type="ECO:0008006" key="3">
    <source>
        <dbReference type="Google" id="ProtNLM"/>
    </source>
</evidence>
<name>A0A1M5EJT6_9BACT</name>
<reference evidence="1 2" key="1">
    <citation type="submission" date="2016-11" db="EMBL/GenBank/DDBJ databases">
        <authorList>
            <person name="Jaros S."/>
            <person name="Januszkiewicz K."/>
            <person name="Wedrychowicz H."/>
        </authorList>
    </citation>
    <scope>NUCLEOTIDE SEQUENCE [LARGE SCALE GENOMIC DNA]</scope>
    <source>
        <strain evidence="1 2">DSM 26897</strain>
    </source>
</reference>
<dbReference type="InterPro" id="IPR007358">
    <property type="entry name" value="Nucleoid_associated_NdpA"/>
</dbReference>
<dbReference type="Proteomes" id="UP000184368">
    <property type="component" value="Unassembled WGS sequence"/>
</dbReference>
<accession>A0A1M5EJT6</accession>
<keyword evidence="2" id="KW-1185">Reference proteome</keyword>
<evidence type="ECO:0000313" key="2">
    <source>
        <dbReference type="Proteomes" id="UP000184368"/>
    </source>
</evidence>
<dbReference type="STRING" id="1302690.BUE76_04250"/>
<dbReference type="GO" id="GO:0009295">
    <property type="term" value="C:nucleoid"/>
    <property type="evidence" value="ECO:0007669"/>
    <property type="project" value="InterPro"/>
</dbReference>
<dbReference type="AlphaFoldDB" id="A0A1M5EJT6"/>
<organism evidence="1 2">
    <name type="scientific">Cnuella takakiae</name>
    <dbReference type="NCBI Taxonomy" id="1302690"/>
    <lineage>
        <taxon>Bacteria</taxon>
        <taxon>Pseudomonadati</taxon>
        <taxon>Bacteroidota</taxon>
        <taxon>Chitinophagia</taxon>
        <taxon>Chitinophagales</taxon>
        <taxon>Chitinophagaceae</taxon>
        <taxon>Cnuella</taxon>
    </lineage>
</organism>
<dbReference type="OrthoDB" id="1495228at2"/>
<dbReference type="RefSeq" id="WP_073044935.1">
    <property type="nucleotide sequence ID" value="NZ_FQUO01000012.1"/>
</dbReference>
<dbReference type="EMBL" id="FQUO01000012">
    <property type="protein sequence ID" value="SHF79322.1"/>
    <property type="molecule type" value="Genomic_DNA"/>
</dbReference>
<sequence length="361" mass="41342">MLDFRNIIVERMIMHQINAKVDPQDHATAVYDASLLEHDDSVLSIIKVRLIDAAGKRSKAFELEIERTDEGSFVALTRDLKTKTEPEFIEVSCRIADLLAESQTRTSIPGGFIILLQCTDEIDNTAIYIVIKAEPHEALQRLEGQSQISLLKKVFLSPSQKLFKIGVLFEKVIDGDEVDLNDINTQFGCFLFDDQFRAVSQPAEYFYKDFLGFSTSKNSKIQSQRFYDKTEVFIKENVDEFNQQSDLLNALKIEFTTNQETLITPFDFANRYIPVEQNLRGRYIAEIVNELPPSIEKDDALIKTRLTNVKVDFPNKIKISGPNDSFLESVQFLDSNELGEIDLNEEGYTLIRIKGRPYRDE</sequence>
<gene>
    <name evidence="1" type="ORF">SAMN05444008_11270</name>
</gene>